<organism evidence="1">
    <name type="scientific">marine sediment metagenome</name>
    <dbReference type="NCBI Taxonomy" id="412755"/>
    <lineage>
        <taxon>unclassified sequences</taxon>
        <taxon>metagenomes</taxon>
        <taxon>ecological metagenomes</taxon>
    </lineage>
</organism>
<name>A0A0F9B7E3_9ZZZZ</name>
<protein>
    <submittedName>
        <fullName evidence="1">Uncharacterized protein</fullName>
    </submittedName>
</protein>
<proteinExistence type="predicted"/>
<evidence type="ECO:0000313" key="1">
    <source>
        <dbReference type="EMBL" id="KKL17839.1"/>
    </source>
</evidence>
<comment type="caution">
    <text evidence="1">The sequence shown here is derived from an EMBL/GenBank/DDBJ whole genome shotgun (WGS) entry which is preliminary data.</text>
</comment>
<gene>
    <name evidence="1" type="ORF">LCGC14_2481500</name>
</gene>
<reference evidence="1" key="1">
    <citation type="journal article" date="2015" name="Nature">
        <title>Complex archaea that bridge the gap between prokaryotes and eukaryotes.</title>
        <authorList>
            <person name="Spang A."/>
            <person name="Saw J.H."/>
            <person name="Jorgensen S.L."/>
            <person name="Zaremba-Niedzwiedzka K."/>
            <person name="Martijn J."/>
            <person name="Lind A.E."/>
            <person name="van Eijk R."/>
            <person name="Schleper C."/>
            <person name="Guy L."/>
            <person name="Ettema T.J."/>
        </authorList>
    </citation>
    <scope>NUCLEOTIDE SEQUENCE</scope>
</reference>
<feature type="non-terminal residue" evidence="1">
    <location>
        <position position="206"/>
    </location>
</feature>
<dbReference type="EMBL" id="LAZR01039102">
    <property type="protein sequence ID" value="KKL17839.1"/>
    <property type="molecule type" value="Genomic_DNA"/>
</dbReference>
<accession>A0A0F9B7E3</accession>
<sequence length="206" mass="22612">MKSSIRVISAGPKHHFFGYYDMRPWDASGRYHLLLEVDFMDRPPGPEDQAVVGAVDLAEGNRFIPLSRTRAWNFQQGAMLHWLGGSDAVLFNDRREERFVCVAHEMGSGAERVVGPATGALSADGRYAATLNFARIAVTRPGYGYVGLADPFAAEALPAGDGVGILEMATGEHRLAISYVDLAPMQEPELAYGDEKVWFNHVLFNP</sequence>
<dbReference type="AlphaFoldDB" id="A0A0F9B7E3"/>